<dbReference type="KEGG" id="tig:THII_2773"/>
<evidence type="ECO:0000256" key="5">
    <source>
        <dbReference type="SAM" id="Phobius"/>
    </source>
</evidence>
<dbReference type="STRING" id="40754.THII_2773"/>
<dbReference type="OrthoDB" id="980719at2"/>
<dbReference type="Proteomes" id="UP000031623">
    <property type="component" value="Chromosome"/>
</dbReference>
<dbReference type="GO" id="GO:0016020">
    <property type="term" value="C:membrane"/>
    <property type="evidence" value="ECO:0007669"/>
    <property type="project" value="UniProtKB-SubCell"/>
</dbReference>
<keyword evidence="3 5" id="KW-1133">Transmembrane helix</keyword>
<organism evidence="6 7">
    <name type="scientific">Thioploca ingrica</name>
    <dbReference type="NCBI Taxonomy" id="40754"/>
    <lineage>
        <taxon>Bacteria</taxon>
        <taxon>Pseudomonadati</taxon>
        <taxon>Pseudomonadota</taxon>
        <taxon>Gammaproteobacteria</taxon>
        <taxon>Thiotrichales</taxon>
        <taxon>Thiotrichaceae</taxon>
        <taxon>Thioploca</taxon>
    </lineage>
</organism>
<evidence type="ECO:0000313" key="6">
    <source>
        <dbReference type="EMBL" id="BAP57070.1"/>
    </source>
</evidence>
<sequence>MTDTLTVQEPNAPETGQSHRDESVILIKNYTIASLAPAVFPFPLLDLAALTGIQLKMLHSLSKVYGVEFSAELGKATIASLVASVLPVAVTPLLASLVKFIPGVGQVSGVASMLILGVASTHALGMVLVRHFEDRGDFSNFDAQTAKAYFEEEFEKGKQIAAELKQQAQKGLHPPQKSPPLS</sequence>
<protein>
    <submittedName>
        <fullName evidence="6">GTPase</fullName>
    </submittedName>
</protein>
<reference evidence="6 7" key="1">
    <citation type="journal article" date="2014" name="ISME J.">
        <title>Ecophysiology of Thioploca ingrica as revealed by the complete genome sequence supplemented with proteomic evidence.</title>
        <authorList>
            <person name="Kojima H."/>
            <person name="Ogura Y."/>
            <person name="Yamamoto N."/>
            <person name="Togashi T."/>
            <person name="Mori H."/>
            <person name="Watanabe T."/>
            <person name="Nemoto F."/>
            <person name="Kurokawa K."/>
            <person name="Hayashi T."/>
            <person name="Fukui M."/>
        </authorList>
    </citation>
    <scope>NUCLEOTIDE SEQUENCE [LARGE SCALE GENOMIC DNA]</scope>
</reference>
<evidence type="ECO:0000256" key="2">
    <source>
        <dbReference type="ARBA" id="ARBA00022692"/>
    </source>
</evidence>
<feature type="transmembrane region" description="Helical" evidence="5">
    <location>
        <begin position="76"/>
        <end position="98"/>
    </location>
</feature>
<accession>A0A090ANQ7</accession>
<feature type="transmembrane region" description="Helical" evidence="5">
    <location>
        <begin position="30"/>
        <end position="55"/>
    </location>
</feature>
<dbReference type="EMBL" id="AP014633">
    <property type="protein sequence ID" value="BAP57070.1"/>
    <property type="molecule type" value="Genomic_DNA"/>
</dbReference>
<feature type="transmembrane region" description="Helical" evidence="5">
    <location>
        <begin position="110"/>
        <end position="129"/>
    </location>
</feature>
<keyword evidence="7" id="KW-1185">Reference proteome</keyword>
<dbReference type="HOGENOM" id="CLU_076562_1_0_6"/>
<dbReference type="AlphaFoldDB" id="A0A090ANQ7"/>
<keyword evidence="4 5" id="KW-0472">Membrane</keyword>
<keyword evidence="2 5" id="KW-0812">Transmembrane</keyword>
<name>A0A090ANQ7_9GAMM</name>
<gene>
    <name evidence="6" type="ORF">THII_2773</name>
</gene>
<evidence type="ECO:0000256" key="1">
    <source>
        <dbReference type="ARBA" id="ARBA00004141"/>
    </source>
</evidence>
<evidence type="ECO:0000313" key="7">
    <source>
        <dbReference type="Proteomes" id="UP000031623"/>
    </source>
</evidence>
<evidence type="ECO:0000256" key="3">
    <source>
        <dbReference type="ARBA" id="ARBA00022989"/>
    </source>
</evidence>
<evidence type="ECO:0000256" key="4">
    <source>
        <dbReference type="ARBA" id="ARBA00023136"/>
    </source>
</evidence>
<dbReference type="Pfam" id="PF05128">
    <property type="entry name" value="DUF697"/>
    <property type="match status" value="1"/>
</dbReference>
<comment type="subcellular location">
    <subcellularLocation>
        <location evidence="1">Membrane</location>
        <topology evidence="1">Multi-pass membrane protein</topology>
    </subcellularLocation>
</comment>
<dbReference type="InterPro" id="IPR021147">
    <property type="entry name" value="DUF697"/>
</dbReference>
<proteinExistence type="predicted"/>